<name>A0A5S4ZU32_9FIRM</name>
<dbReference type="InterPro" id="IPR022642">
    <property type="entry name" value="CheR_C"/>
</dbReference>
<organism evidence="5 6">
    <name type="scientific">Desulfallas thermosapovorans DSM 6562</name>
    <dbReference type="NCBI Taxonomy" id="1121431"/>
    <lineage>
        <taxon>Bacteria</taxon>
        <taxon>Bacillati</taxon>
        <taxon>Bacillota</taxon>
        <taxon>Clostridia</taxon>
        <taxon>Eubacteriales</taxon>
        <taxon>Desulfallaceae</taxon>
        <taxon>Desulfallas</taxon>
    </lineage>
</organism>
<keyword evidence="6" id="KW-1185">Reference proteome</keyword>
<dbReference type="Gene3D" id="3.40.50.150">
    <property type="entry name" value="Vaccinia Virus protein VP39"/>
    <property type="match status" value="1"/>
</dbReference>
<dbReference type="EMBL" id="VNHM01000005">
    <property type="protein sequence ID" value="TYO96287.1"/>
    <property type="molecule type" value="Genomic_DNA"/>
</dbReference>
<dbReference type="InterPro" id="IPR022641">
    <property type="entry name" value="CheR_N"/>
</dbReference>
<dbReference type="InterPro" id="IPR029063">
    <property type="entry name" value="SAM-dependent_MTases_sf"/>
</dbReference>
<dbReference type="GO" id="GO:0032259">
    <property type="term" value="P:methylation"/>
    <property type="evidence" value="ECO:0007669"/>
    <property type="project" value="UniProtKB-KW"/>
</dbReference>
<accession>A0A5S4ZU32</accession>
<keyword evidence="2 5" id="KW-0808">Transferase</keyword>
<dbReference type="InterPro" id="IPR050903">
    <property type="entry name" value="Bact_Chemotaxis_MeTrfase"/>
</dbReference>
<evidence type="ECO:0000256" key="1">
    <source>
        <dbReference type="ARBA" id="ARBA00022603"/>
    </source>
</evidence>
<gene>
    <name evidence="5" type="ORF">LX24_01245</name>
</gene>
<feature type="domain" description="CheR-type methyltransferase" evidence="4">
    <location>
        <begin position="1"/>
        <end position="256"/>
    </location>
</feature>
<dbReference type="AlphaFoldDB" id="A0A5S4ZU32"/>
<dbReference type="SUPFAM" id="SSF53335">
    <property type="entry name" value="S-adenosyl-L-methionine-dependent methyltransferases"/>
    <property type="match status" value="1"/>
</dbReference>
<dbReference type="Proteomes" id="UP000323166">
    <property type="component" value="Unassembled WGS sequence"/>
</dbReference>
<dbReference type="CDD" id="cd02440">
    <property type="entry name" value="AdoMet_MTases"/>
    <property type="match status" value="1"/>
</dbReference>
<evidence type="ECO:0000259" key="4">
    <source>
        <dbReference type="PROSITE" id="PS50123"/>
    </source>
</evidence>
<dbReference type="InterPro" id="IPR000780">
    <property type="entry name" value="CheR_MeTrfase"/>
</dbReference>
<dbReference type="GO" id="GO:0008757">
    <property type="term" value="F:S-adenosylmethionine-dependent methyltransferase activity"/>
    <property type="evidence" value="ECO:0007669"/>
    <property type="project" value="InterPro"/>
</dbReference>
<dbReference type="Pfam" id="PF01739">
    <property type="entry name" value="CheR"/>
    <property type="match status" value="1"/>
</dbReference>
<dbReference type="SUPFAM" id="SSF47757">
    <property type="entry name" value="Chemotaxis receptor methyltransferase CheR, N-terminal domain"/>
    <property type="match status" value="1"/>
</dbReference>
<dbReference type="PANTHER" id="PTHR24422:SF19">
    <property type="entry name" value="CHEMOTAXIS PROTEIN METHYLTRANSFERASE"/>
    <property type="match status" value="1"/>
</dbReference>
<dbReference type="RefSeq" id="WP_166511264.1">
    <property type="nucleotide sequence ID" value="NZ_VNHM01000005.1"/>
</dbReference>
<keyword evidence="1 5" id="KW-0489">Methyltransferase</keyword>
<evidence type="ECO:0000256" key="3">
    <source>
        <dbReference type="ARBA" id="ARBA00022691"/>
    </source>
</evidence>
<dbReference type="PROSITE" id="PS50123">
    <property type="entry name" value="CHER"/>
    <property type="match status" value="1"/>
</dbReference>
<proteinExistence type="predicted"/>
<evidence type="ECO:0000313" key="5">
    <source>
        <dbReference type="EMBL" id="TYO96287.1"/>
    </source>
</evidence>
<dbReference type="SMART" id="SM00138">
    <property type="entry name" value="MeTrc"/>
    <property type="match status" value="1"/>
</dbReference>
<protein>
    <submittedName>
        <fullName evidence="5">Chemotaxis protein methyltransferase CheR</fullName>
    </submittedName>
</protein>
<dbReference type="PANTHER" id="PTHR24422">
    <property type="entry name" value="CHEMOTAXIS PROTEIN METHYLTRANSFERASE"/>
    <property type="match status" value="1"/>
</dbReference>
<dbReference type="Pfam" id="PF03705">
    <property type="entry name" value="CheR_N"/>
    <property type="match status" value="1"/>
</dbReference>
<sequence length="256" mass="30284">MEFNDFKARVMSAFRLDLNSYKEKQLKRRLDSYLVKLNLKNYGELFNQMVKERETYEKFLDYLTINVSEFFRDPLRFDDLQKKYLPALYNGHNQVKIWSAACSNGSEPYSVAIILEEMGLSGRSKIEATDIDRQILKKAMEANYSKDSVKNVSQDRLKRYFIPQGNLYALKDVIKRQVSFRYHNLLDNDYRGVYDLILCRNVTIYFTREAQDEIYKKFHRALNPGGVLFIGGSEMIFNYKELGYEKLSPCFYKKIT</sequence>
<evidence type="ECO:0000256" key="2">
    <source>
        <dbReference type="ARBA" id="ARBA00022679"/>
    </source>
</evidence>
<evidence type="ECO:0000313" key="6">
    <source>
        <dbReference type="Proteomes" id="UP000323166"/>
    </source>
</evidence>
<comment type="caution">
    <text evidence="5">The sequence shown here is derived from an EMBL/GenBank/DDBJ whole genome shotgun (WGS) entry which is preliminary data.</text>
</comment>
<reference evidence="5 6" key="1">
    <citation type="submission" date="2019-07" db="EMBL/GenBank/DDBJ databases">
        <title>Genomic Encyclopedia of Type Strains, Phase I: the one thousand microbial genomes (KMG-I) project.</title>
        <authorList>
            <person name="Kyrpides N."/>
        </authorList>
    </citation>
    <scope>NUCLEOTIDE SEQUENCE [LARGE SCALE GENOMIC DNA]</scope>
    <source>
        <strain evidence="5 6">DSM 6562</strain>
    </source>
</reference>
<keyword evidence="3" id="KW-0949">S-adenosyl-L-methionine</keyword>
<dbReference type="PRINTS" id="PR00996">
    <property type="entry name" value="CHERMTFRASE"/>
</dbReference>